<evidence type="ECO:0000313" key="4">
    <source>
        <dbReference type="Proteomes" id="UP000245667"/>
    </source>
</evidence>
<name>A0A316E593_9FLAO</name>
<dbReference type="OrthoDB" id="1321649at2"/>
<reference evidence="2 5" key="2">
    <citation type="submission" date="2020-07" db="EMBL/GenBank/DDBJ databases">
        <title>The draft genome sequence of Maribacter polysiphoniae KCTC 22021.</title>
        <authorList>
            <person name="Mu L."/>
        </authorList>
    </citation>
    <scope>NUCLEOTIDE SEQUENCE [LARGE SCALE GENOMIC DNA]</scope>
    <source>
        <strain evidence="2 5">KCTC 22021</strain>
    </source>
</reference>
<dbReference type="SUPFAM" id="SSF81593">
    <property type="entry name" value="Nucleotidyltransferase substrate binding subunit/domain"/>
    <property type="match status" value="1"/>
</dbReference>
<accession>A0A316E593</accession>
<sequence length="404" mass="46700">MANNLKIPENFKKSEELLNLMDDILNVIAIDRVFLSSLQEEGDTKYHIITLLVDVNNDPIPNKIVELVTMTGKQHPDFRIRVYTEHQYEIGLDRGTLYFMRHCYCGTIIYASPNGDNGVNLFDYSEKAMDTLVKKGKRYFDIEMRKVDAFARTADGLIKEGDYAIATFNMHQAYELSFRSIEQMCIGRSKITHSIISHINYCKPFFPTLRPFSETLDMEDNELLLLVEHAYNVARYGNEFEITMGQVLRIRSDLKDFIQEAQSIFHRHLSICTEGVEVDEKACEMETPAILTNERGKHETSILDRLKDLKQQHYDTLKPYIPQKGLFQVNLVTEGYLETSFMITNLLKVCIMALETEHLPNRTVPSPEHNVKEVLGYVLDMLPHEEMEFLDKVRGLIESISPKQ</sequence>
<evidence type="ECO:0000313" key="3">
    <source>
        <dbReference type="EMBL" id="PWK25275.1"/>
    </source>
</evidence>
<protein>
    <submittedName>
        <fullName evidence="3">HEPN domain-containing protein</fullName>
    </submittedName>
</protein>
<comment type="caution">
    <text evidence="3">The sequence shown here is derived from an EMBL/GenBank/DDBJ whole genome shotgun (WGS) entry which is preliminary data.</text>
</comment>
<dbReference type="AlphaFoldDB" id="A0A316E593"/>
<evidence type="ECO:0000313" key="2">
    <source>
        <dbReference type="EMBL" id="MBD1259821.1"/>
    </source>
</evidence>
<feature type="domain" description="HEPN" evidence="1">
    <location>
        <begin position="144"/>
        <end position="264"/>
    </location>
</feature>
<dbReference type="PROSITE" id="PS50910">
    <property type="entry name" value="HEPN"/>
    <property type="match status" value="1"/>
</dbReference>
<dbReference type="RefSeq" id="WP_109648249.1">
    <property type="nucleotide sequence ID" value="NZ_JACWLN010000002.1"/>
</dbReference>
<dbReference type="Pfam" id="PF05168">
    <property type="entry name" value="HEPN"/>
    <property type="match status" value="1"/>
</dbReference>
<dbReference type="Gene3D" id="1.20.120.330">
    <property type="entry name" value="Nucleotidyltransferases domain 2"/>
    <property type="match status" value="1"/>
</dbReference>
<gene>
    <name evidence="2" type="ORF">HZY62_04420</name>
    <name evidence="3" type="ORF">LX92_00013</name>
</gene>
<proteinExistence type="predicted"/>
<dbReference type="EMBL" id="QGGQ01000001">
    <property type="protein sequence ID" value="PWK25275.1"/>
    <property type="molecule type" value="Genomic_DNA"/>
</dbReference>
<evidence type="ECO:0000259" key="1">
    <source>
        <dbReference type="PROSITE" id="PS50910"/>
    </source>
</evidence>
<reference evidence="3 4" key="1">
    <citation type="submission" date="2018-05" db="EMBL/GenBank/DDBJ databases">
        <title>Genomic Encyclopedia of Archaeal and Bacterial Type Strains, Phase II (KMG-II): from individual species to whole genera.</title>
        <authorList>
            <person name="Goeker M."/>
        </authorList>
    </citation>
    <scope>NUCLEOTIDE SEQUENCE [LARGE SCALE GENOMIC DNA]</scope>
    <source>
        <strain evidence="3 4">DSM 23514</strain>
    </source>
</reference>
<organism evidence="3 4">
    <name type="scientific">Maribacter polysiphoniae</name>
    <dbReference type="NCBI Taxonomy" id="429344"/>
    <lineage>
        <taxon>Bacteria</taxon>
        <taxon>Pseudomonadati</taxon>
        <taxon>Bacteroidota</taxon>
        <taxon>Flavobacteriia</taxon>
        <taxon>Flavobacteriales</taxon>
        <taxon>Flavobacteriaceae</taxon>
        <taxon>Maribacter</taxon>
    </lineage>
</organism>
<evidence type="ECO:0000313" key="5">
    <source>
        <dbReference type="Proteomes" id="UP000651837"/>
    </source>
</evidence>
<dbReference type="Proteomes" id="UP000651837">
    <property type="component" value="Unassembled WGS sequence"/>
</dbReference>
<dbReference type="InterPro" id="IPR007842">
    <property type="entry name" value="HEPN_dom"/>
</dbReference>
<dbReference type="Proteomes" id="UP000245667">
    <property type="component" value="Unassembled WGS sequence"/>
</dbReference>
<keyword evidence="5" id="KW-1185">Reference proteome</keyword>
<dbReference type="EMBL" id="JACWLN010000002">
    <property type="protein sequence ID" value="MBD1259821.1"/>
    <property type="molecule type" value="Genomic_DNA"/>
</dbReference>